<dbReference type="InterPro" id="IPR005993">
    <property type="entry name" value="GMPR"/>
</dbReference>
<dbReference type="AlphaFoldDB" id="A0A6C0HHP9"/>
<dbReference type="GO" id="GO:0003920">
    <property type="term" value="F:GMP reductase activity"/>
    <property type="evidence" value="ECO:0007669"/>
    <property type="project" value="UniProtKB-EC"/>
</dbReference>
<dbReference type="InterPro" id="IPR001093">
    <property type="entry name" value="IMP_DH_GMPRt"/>
</dbReference>
<dbReference type="HAMAP" id="MF_00596">
    <property type="entry name" value="GMP_reduct_type1"/>
    <property type="match status" value="1"/>
</dbReference>
<evidence type="ECO:0000256" key="7">
    <source>
        <dbReference type="ARBA" id="ARBA00048616"/>
    </source>
</evidence>
<evidence type="ECO:0000313" key="9">
    <source>
        <dbReference type="EMBL" id="QHT79543.1"/>
    </source>
</evidence>
<dbReference type="SUPFAM" id="SSF51412">
    <property type="entry name" value="Inosine monophosphate dehydrogenase (IMPDH)"/>
    <property type="match status" value="1"/>
</dbReference>
<feature type="domain" description="IMP dehydrogenase/GMP reductase" evidence="8">
    <location>
        <begin position="9"/>
        <end position="336"/>
    </location>
</feature>
<accession>A0A6C0HHP9</accession>
<dbReference type="PIRSF" id="PIRSF000235">
    <property type="entry name" value="GMP_reductase"/>
    <property type="match status" value="1"/>
</dbReference>
<evidence type="ECO:0000256" key="4">
    <source>
        <dbReference type="ARBA" id="ARBA00022958"/>
    </source>
</evidence>
<organism evidence="9">
    <name type="scientific">viral metagenome</name>
    <dbReference type="NCBI Taxonomy" id="1070528"/>
    <lineage>
        <taxon>unclassified sequences</taxon>
        <taxon>metagenomes</taxon>
        <taxon>organismal metagenomes</taxon>
    </lineage>
</organism>
<keyword evidence="4" id="KW-0630">Potassium</keyword>
<keyword evidence="3" id="KW-0521">NADP</keyword>
<dbReference type="InterPro" id="IPR013785">
    <property type="entry name" value="Aldolase_TIM"/>
</dbReference>
<proteinExistence type="inferred from homology"/>
<dbReference type="PANTHER" id="PTHR43170">
    <property type="entry name" value="GMP REDUCTASE"/>
    <property type="match status" value="1"/>
</dbReference>
<reference evidence="9" key="1">
    <citation type="journal article" date="2020" name="Nature">
        <title>Giant virus diversity and host interactions through global metagenomics.</title>
        <authorList>
            <person name="Schulz F."/>
            <person name="Roux S."/>
            <person name="Paez-Espino D."/>
            <person name="Jungbluth S."/>
            <person name="Walsh D.A."/>
            <person name="Denef V.J."/>
            <person name="McMahon K.D."/>
            <person name="Konstantinidis K.T."/>
            <person name="Eloe-Fadrosh E.A."/>
            <person name="Kyrpides N.C."/>
            <person name="Woyke T."/>
        </authorList>
    </citation>
    <scope>NUCLEOTIDE SEQUENCE</scope>
    <source>
        <strain evidence="9">GVMAG-M-3300023184-101</strain>
    </source>
</reference>
<evidence type="ECO:0000256" key="6">
    <source>
        <dbReference type="ARBA" id="ARBA00030699"/>
    </source>
</evidence>
<evidence type="ECO:0000256" key="1">
    <source>
        <dbReference type="ARBA" id="ARBA00012678"/>
    </source>
</evidence>
<dbReference type="EMBL" id="MN739950">
    <property type="protein sequence ID" value="QHT79543.1"/>
    <property type="molecule type" value="Genomic_DNA"/>
</dbReference>
<dbReference type="PANTHER" id="PTHR43170:SF5">
    <property type="entry name" value="GMP REDUCTASE"/>
    <property type="match status" value="1"/>
</dbReference>
<dbReference type="SMART" id="SM01240">
    <property type="entry name" value="IMPDH"/>
    <property type="match status" value="1"/>
</dbReference>
<dbReference type="EC" id="1.7.1.7" evidence="1"/>
<dbReference type="NCBIfam" id="NF003470">
    <property type="entry name" value="PRK05096.1"/>
    <property type="match status" value="1"/>
</dbReference>
<sequence>MKIVDDIKLDFSDVLLLPKRSPYSSRSEVALERTITFKYSPQTWTGIPIMVSNMDTTGTLEMAKEMEKHKVITCLHKYYTAADLLSHGQELNKNYYAVTSGINDADLLNLEEIMQRVNPNIICMDVANGYMNKFVEKCKHVRERYPDKIIIAGNVCTSEGVLDLVMNGKVDIVKVGLGNGSCCTTRKQTGIGMPQLSAVMECSDTAHGIDAHIISDGGIQVIGDFSKAYAGGADFVMSGSMFAGHLESGGELIDDLVKGKKYKVFYGMSSTTAMNKYSGGVAKYRSSEGKTVKVEYKGPVETTLLDILGGIRSCMTYLGAKKIKDIPKCATFIRVNRQLNQLYNGLEVNL</sequence>
<name>A0A6C0HHP9_9ZZZZ</name>
<evidence type="ECO:0000256" key="3">
    <source>
        <dbReference type="ARBA" id="ARBA00022857"/>
    </source>
</evidence>
<comment type="catalytic activity">
    <reaction evidence="7">
        <text>IMP + NH4(+) + NADP(+) = GMP + NADPH + 2 H(+)</text>
        <dbReference type="Rhea" id="RHEA:17185"/>
        <dbReference type="ChEBI" id="CHEBI:15378"/>
        <dbReference type="ChEBI" id="CHEBI:28938"/>
        <dbReference type="ChEBI" id="CHEBI:57783"/>
        <dbReference type="ChEBI" id="CHEBI:58053"/>
        <dbReference type="ChEBI" id="CHEBI:58115"/>
        <dbReference type="ChEBI" id="CHEBI:58349"/>
        <dbReference type="EC" id="1.7.1.7"/>
    </reaction>
</comment>
<keyword evidence="5" id="KW-0560">Oxidoreductase</keyword>
<dbReference type="CDD" id="cd00381">
    <property type="entry name" value="IMPDH"/>
    <property type="match status" value="1"/>
</dbReference>
<evidence type="ECO:0000256" key="2">
    <source>
        <dbReference type="ARBA" id="ARBA00015800"/>
    </source>
</evidence>
<evidence type="ECO:0000256" key="5">
    <source>
        <dbReference type="ARBA" id="ARBA00023002"/>
    </source>
</evidence>
<dbReference type="Pfam" id="PF00478">
    <property type="entry name" value="IMPDH"/>
    <property type="match status" value="1"/>
</dbReference>
<evidence type="ECO:0000259" key="8">
    <source>
        <dbReference type="Pfam" id="PF00478"/>
    </source>
</evidence>
<dbReference type="Gene3D" id="3.20.20.70">
    <property type="entry name" value="Aldolase class I"/>
    <property type="match status" value="1"/>
</dbReference>
<dbReference type="InterPro" id="IPR050139">
    <property type="entry name" value="GMP_reductase"/>
</dbReference>
<dbReference type="GO" id="GO:0009117">
    <property type="term" value="P:nucleotide metabolic process"/>
    <property type="evidence" value="ECO:0007669"/>
    <property type="project" value="InterPro"/>
</dbReference>
<protein>
    <recommendedName>
        <fullName evidence="2">GMP reductase</fullName>
        <ecNumber evidence="1">1.7.1.7</ecNumber>
    </recommendedName>
    <alternativeName>
        <fullName evidence="6">Guanosine 5'-monophosphate oxidoreductase</fullName>
    </alternativeName>
</protein>
<dbReference type="GO" id="GO:1902560">
    <property type="term" value="C:GMP reductase complex"/>
    <property type="evidence" value="ECO:0007669"/>
    <property type="project" value="InterPro"/>
</dbReference>